<dbReference type="Proteomes" id="UP000286235">
    <property type="component" value="Unassembled WGS sequence"/>
</dbReference>
<dbReference type="EMBL" id="AZRV01000011">
    <property type="protein sequence ID" value="RKO63238.1"/>
    <property type="molecule type" value="Genomic_DNA"/>
</dbReference>
<proteinExistence type="predicted"/>
<evidence type="ECO:0000313" key="1">
    <source>
        <dbReference type="EMBL" id="RKO63238.1"/>
    </source>
</evidence>
<protein>
    <submittedName>
        <fullName evidence="1">Uncharacterized protein</fullName>
    </submittedName>
</protein>
<dbReference type="AlphaFoldDB" id="A0A420VIN1"/>
<organism evidence="1 2">
    <name type="scientific">Caldibacillus debilis GB1</name>
    <dbReference type="NCBI Taxonomy" id="1339248"/>
    <lineage>
        <taxon>Bacteria</taxon>
        <taxon>Bacillati</taxon>
        <taxon>Bacillota</taxon>
        <taxon>Bacilli</taxon>
        <taxon>Bacillales</taxon>
        <taxon>Bacillaceae</taxon>
        <taxon>Caldibacillus</taxon>
    </lineage>
</organism>
<comment type="caution">
    <text evidence="1">The sequence shown here is derived from an EMBL/GenBank/DDBJ whole genome shotgun (WGS) entry which is preliminary data.</text>
</comment>
<reference evidence="1 2" key="1">
    <citation type="submission" date="2013-12" db="EMBL/GenBank/DDBJ databases">
        <title>Genome and proteome characterization of Caldibacillus debilis GB1 derived from a cellulolytic aero-tolerant co-culture.</title>
        <authorList>
            <person name="Wushke S.T."/>
            <person name="Zhang X."/>
            <person name="Fristensky B."/>
            <person name="Wilkins J.A."/>
            <person name="Levin D.B."/>
            <person name="Sparling R."/>
        </authorList>
    </citation>
    <scope>NUCLEOTIDE SEQUENCE [LARGE SCALE GENOMIC DNA]</scope>
    <source>
        <strain evidence="1 2">GB1</strain>
    </source>
</reference>
<name>A0A420VIN1_9BACI</name>
<accession>A0A420VIN1</accession>
<dbReference type="RefSeq" id="WP_120667181.1">
    <property type="nucleotide sequence ID" value="NZ_AZRV01000011.1"/>
</dbReference>
<gene>
    <name evidence="1" type="ORF">Cdeb_00330</name>
</gene>
<evidence type="ECO:0000313" key="2">
    <source>
        <dbReference type="Proteomes" id="UP000286235"/>
    </source>
</evidence>
<keyword evidence="2" id="KW-1185">Reference proteome</keyword>
<sequence length="80" mass="9132">MGKFKAYYSGHTKNARKALIKLGLATENELAYMSDGDVEKRLNESGLIILEAGNDYIIIPKEFEDKIIRISRKVLKESER</sequence>